<dbReference type="RefSeq" id="XP_018212072.1">
    <property type="nucleotide sequence ID" value="XM_018357974.1"/>
</dbReference>
<protein>
    <submittedName>
        <fullName evidence="6">Uncharacterized protein</fullName>
    </submittedName>
</protein>
<dbReference type="GO" id="GO:0061459">
    <property type="term" value="F:L-arginine transmembrane transporter activity"/>
    <property type="evidence" value="ECO:0007669"/>
    <property type="project" value="TreeGrafter"/>
</dbReference>
<keyword evidence="3" id="KW-0812">Transmembrane</keyword>
<dbReference type="GO" id="GO:0005313">
    <property type="term" value="F:L-glutamate transmembrane transporter activity"/>
    <property type="evidence" value="ECO:0007669"/>
    <property type="project" value="TreeGrafter"/>
</dbReference>
<dbReference type="InterPro" id="IPR013057">
    <property type="entry name" value="AA_transpt_TM"/>
</dbReference>
<dbReference type="AlphaFoldDB" id="A0A1B7SLG3"/>
<evidence type="ECO:0000256" key="4">
    <source>
        <dbReference type="ARBA" id="ARBA00022989"/>
    </source>
</evidence>
<dbReference type="EMBL" id="JAEUBD010000983">
    <property type="protein sequence ID" value="KAH3669838.1"/>
    <property type="molecule type" value="Genomic_DNA"/>
</dbReference>
<comment type="caution">
    <text evidence="6">The sequence shown here is derived from an EMBL/GenBank/DDBJ whole genome shotgun (WGS) entry which is preliminary data.</text>
</comment>
<dbReference type="GO" id="GO:0043937">
    <property type="term" value="P:regulation of sporulation"/>
    <property type="evidence" value="ECO:0007669"/>
    <property type="project" value="EnsemblFungi"/>
</dbReference>
<accession>A0A1B7SLG3</accession>
<keyword evidence="7" id="KW-1185">Reference proteome</keyword>
<proteinExistence type="inferred from homology"/>
<dbReference type="Pfam" id="PF01490">
    <property type="entry name" value="Aa_trans"/>
    <property type="match status" value="1"/>
</dbReference>
<gene>
    <name evidence="6" type="ORF">OGATHE_002650</name>
</gene>
<name>A0A1B7SLG3_9ASCO</name>
<organism evidence="6 7">
    <name type="scientific">Ogataea polymorpha</name>
    <dbReference type="NCBI Taxonomy" id="460523"/>
    <lineage>
        <taxon>Eukaryota</taxon>
        <taxon>Fungi</taxon>
        <taxon>Dikarya</taxon>
        <taxon>Ascomycota</taxon>
        <taxon>Saccharomycotina</taxon>
        <taxon>Pichiomycetes</taxon>
        <taxon>Pichiales</taxon>
        <taxon>Pichiaceae</taxon>
        <taxon>Ogataea</taxon>
    </lineage>
</organism>
<dbReference type="GO" id="GO:0005886">
    <property type="term" value="C:plasma membrane"/>
    <property type="evidence" value="ECO:0007669"/>
    <property type="project" value="EnsemblFungi"/>
</dbReference>
<comment type="similarity">
    <text evidence="2">Belongs to the amino acid/polyamine transporter 2 family.</text>
</comment>
<evidence type="ECO:0000256" key="5">
    <source>
        <dbReference type="ARBA" id="ARBA00023136"/>
    </source>
</evidence>
<dbReference type="PANTHER" id="PTHR22950">
    <property type="entry name" value="AMINO ACID TRANSPORTER"/>
    <property type="match status" value="1"/>
</dbReference>
<evidence type="ECO:0000256" key="2">
    <source>
        <dbReference type="ARBA" id="ARBA00008066"/>
    </source>
</evidence>
<dbReference type="GO" id="GO:0015194">
    <property type="term" value="F:L-serine transmembrane transporter activity"/>
    <property type="evidence" value="ECO:0007669"/>
    <property type="project" value="TreeGrafter"/>
</dbReference>
<dbReference type="OrthoDB" id="438545at2759"/>
<evidence type="ECO:0000256" key="3">
    <source>
        <dbReference type="ARBA" id="ARBA00022692"/>
    </source>
</evidence>
<keyword evidence="4" id="KW-1133">Transmembrane helix</keyword>
<reference evidence="6" key="2">
    <citation type="submission" date="2021-01" db="EMBL/GenBank/DDBJ databases">
        <authorList>
            <person name="Schikora-Tamarit M.A."/>
        </authorList>
    </citation>
    <scope>NUCLEOTIDE SEQUENCE</scope>
    <source>
        <strain evidence="6">NCAIM Y.01608</strain>
    </source>
</reference>
<evidence type="ECO:0000313" key="7">
    <source>
        <dbReference type="Proteomes" id="UP000788993"/>
    </source>
</evidence>
<dbReference type="GO" id="GO:0005290">
    <property type="term" value="F:L-histidine transmembrane transporter activity"/>
    <property type="evidence" value="ECO:0007669"/>
    <property type="project" value="TreeGrafter"/>
</dbReference>
<dbReference type="PANTHER" id="PTHR22950:SF224">
    <property type="entry name" value="VACUOLAR AMINO ACID TRANSPORTER 7"/>
    <property type="match status" value="1"/>
</dbReference>
<reference evidence="6" key="1">
    <citation type="journal article" date="2021" name="Open Biol.">
        <title>Shared evolutionary footprints suggest mitochondrial oxidative damage underlies multiple complex I losses in fungi.</title>
        <authorList>
            <person name="Schikora-Tamarit M.A."/>
            <person name="Marcet-Houben M."/>
            <person name="Nosek J."/>
            <person name="Gabaldon T."/>
        </authorList>
    </citation>
    <scope>NUCLEOTIDE SEQUENCE</scope>
    <source>
        <strain evidence="6">NCAIM Y.01608</strain>
    </source>
</reference>
<dbReference type="Proteomes" id="UP000788993">
    <property type="component" value="Unassembled WGS sequence"/>
</dbReference>
<sequence>MSTATVSSSVVNTVNTIIGSGILLLPYAFRTDSVLFGILILLFAAATNVFGLFLQAISSKFLREGNANFFTVCSITYPSLSVVFDLAIALQCFGVDISYIVLTGDLMPLILPISGFTDSQMRLFYILISAFITVPLCFLKRLDSLKYASVVSLLAIAYLVILVYVNFAYGLATGFKHIPLQKQGPISWWIPEGFKPVFKTFAIIVLAFTCPTQFSIISELRDPRLNRIFKIITISLTITTILFVTVGLSGYFTFGNALEGNIILMYNDTWTTKLAMGLLSLMVLLSFPLMFHPARISVNNIYHWIESQFKSSREAQPLLSSEARAIPMSDSRFVKVSVVMLIVAYFAAIKLESFELVLSLVGSTGGVLISFVLPGFYGYKLINNPEMFDALVTHSPLDSDHWVFRNKVLQKLSLNLVIWGIIVMLICLYSTLFQ</sequence>
<dbReference type="GO" id="GO:0015189">
    <property type="term" value="F:L-lysine transmembrane transporter activity"/>
    <property type="evidence" value="ECO:0007669"/>
    <property type="project" value="TreeGrafter"/>
</dbReference>
<evidence type="ECO:0000313" key="6">
    <source>
        <dbReference type="EMBL" id="KAH3669838.1"/>
    </source>
</evidence>
<evidence type="ECO:0000256" key="1">
    <source>
        <dbReference type="ARBA" id="ARBA00004141"/>
    </source>
</evidence>
<dbReference type="GO" id="GO:0000329">
    <property type="term" value="C:fungal-type vacuole membrane"/>
    <property type="evidence" value="ECO:0007669"/>
    <property type="project" value="TreeGrafter"/>
</dbReference>
<keyword evidence="5" id="KW-0472">Membrane</keyword>
<dbReference type="GO" id="GO:0005302">
    <property type="term" value="F:L-tyrosine transmembrane transporter activity"/>
    <property type="evidence" value="ECO:0007669"/>
    <property type="project" value="TreeGrafter"/>
</dbReference>
<comment type="subcellular location">
    <subcellularLocation>
        <location evidence="1">Membrane</location>
        <topology evidence="1">Multi-pass membrane protein</topology>
    </subcellularLocation>
</comment>